<evidence type="ECO:0000313" key="2">
    <source>
        <dbReference type="EMBL" id="KAF5698351.1"/>
    </source>
</evidence>
<comment type="caution">
    <text evidence="2">The sequence shown here is derived from an EMBL/GenBank/DDBJ whole genome shotgun (WGS) entry which is preliminary data.</text>
</comment>
<accession>A0A8H6CZ56</accession>
<dbReference type="OrthoDB" id="5152962at2759"/>
<protein>
    <recommendedName>
        <fullName evidence="1">PiggyBac transposable element-derived protein domain-containing protein</fullName>
    </recommendedName>
</protein>
<proteinExistence type="predicted"/>
<dbReference type="PANTHER" id="PTHR46599:SF3">
    <property type="entry name" value="PIGGYBAC TRANSPOSABLE ELEMENT-DERIVED PROTEIN 4"/>
    <property type="match status" value="1"/>
</dbReference>
<sequence length="285" mass="31620">MADAPAIAIGNEAGQFNGTDLQLRILVENSYREQDEDSTVRPDLKRTGYCGTHFDPFPIEHRVSQAEDHVPDHTIVKFMTYNRFHLLKRRLRLDDPDSIEYGVPHPFSKLNEWSDIIQTAAIELFIPGTNISVDEGIIGFEGKSIHKITIPNKPTDTGLKIWQLSQCGYLLRWTWHVPGSKYGPIGVEFRRGRPKTTSSPTKMADLNPTQAVVAALVSKLPAGVYHVFLDNLFSAPDLFVVLRHLGIGATGTCRTNCGLYRQLVKLKAADKTGKSGLLGGLANSR</sequence>
<evidence type="ECO:0000313" key="3">
    <source>
        <dbReference type="Proteomes" id="UP000544331"/>
    </source>
</evidence>
<dbReference type="Proteomes" id="UP000544331">
    <property type="component" value="Unassembled WGS sequence"/>
</dbReference>
<dbReference type="Pfam" id="PF13843">
    <property type="entry name" value="DDE_Tnp_1_7"/>
    <property type="match status" value="1"/>
</dbReference>
<dbReference type="PANTHER" id="PTHR46599">
    <property type="entry name" value="PIGGYBAC TRANSPOSABLE ELEMENT-DERIVED PROTEIN 4"/>
    <property type="match status" value="1"/>
</dbReference>
<organism evidence="2 3">
    <name type="scientific">Fusarium mundagurra</name>
    <dbReference type="NCBI Taxonomy" id="1567541"/>
    <lineage>
        <taxon>Eukaryota</taxon>
        <taxon>Fungi</taxon>
        <taxon>Dikarya</taxon>
        <taxon>Ascomycota</taxon>
        <taxon>Pezizomycotina</taxon>
        <taxon>Sordariomycetes</taxon>
        <taxon>Hypocreomycetidae</taxon>
        <taxon>Hypocreales</taxon>
        <taxon>Nectriaceae</taxon>
        <taxon>Fusarium</taxon>
        <taxon>Fusarium fujikuroi species complex</taxon>
    </lineage>
</organism>
<gene>
    <name evidence="2" type="ORF">FMUND_15113</name>
</gene>
<reference evidence="2 3" key="1">
    <citation type="submission" date="2020-05" db="EMBL/GenBank/DDBJ databases">
        <title>Identification and distribution of gene clusters putatively required for synthesis of sphingolipid metabolism inhibitors in phylogenetically diverse species of the filamentous fungus Fusarium.</title>
        <authorList>
            <person name="Kim H.-S."/>
            <person name="Busman M."/>
            <person name="Brown D.W."/>
            <person name="Divon H."/>
            <person name="Uhlig S."/>
            <person name="Proctor R.H."/>
        </authorList>
    </citation>
    <scope>NUCLEOTIDE SEQUENCE [LARGE SCALE GENOMIC DNA]</scope>
    <source>
        <strain evidence="2 3">NRRL 66235</strain>
    </source>
</reference>
<feature type="domain" description="PiggyBac transposable element-derived protein" evidence="1">
    <location>
        <begin position="76"/>
        <end position="256"/>
    </location>
</feature>
<keyword evidence="3" id="KW-1185">Reference proteome</keyword>
<evidence type="ECO:0000259" key="1">
    <source>
        <dbReference type="Pfam" id="PF13843"/>
    </source>
</evidence>
<dbReference type="EMBL" id="JAAOAN010000915">
    <property type="protein sequence ID" value="KAF5698351.1"/>
    <property type="molecule type" value="Genomic_DNA"/>
</dbReference>
<dbReference type="AlphaFoldDB" id="A0A8H6CZ56"/>
<dbReference type="InterPro" id="IPR029526">
    <property type="entry name" value="PGBD"/>
</dbReference>
<name>A0A8H6CZ56_9HYPO</name>